<proteinExistence type="predicted"/>
<dbReference type="AlphaFoldDB" id="A0AAV8QHV2"/>
<sequence length="97" mass="10766">MNTQQALLQSRSIRRLMSRFRRRAIRAKTAVLRIHSKFPSRPRAVELASGDDGGAATRGCTAAAVWACASEGGREEEDGELYRMTMELLLLPTIYVA</sequence>
<evidence type="ECO:0000313" key="2">
    <source>
        <dbReference type="Proteomes" id="UP001222027"/>
    </source>
</evidence>
<evidence type="ECO:0000313" key="1">
    <source>
        <dbReference type="EMBL" id="KAJ8475733.1"/>
    </source>
</evidence>
<reference evidence="1 2" key="1">
    <citation type="submission" date="2022-12" db="EMBL/GenBank/DDBJ databases">
        <title>Chromosome-scale assembly of the Ensete ventricosum genome.</title>
        <authorList>
            <person name="Dussert Y."/>
            <person name="Stocks J."/>
            <person name="Wendawek A."/>
            <person name="Woldeyes F."/>
            <person name="Nichols R.A."/>
            <person name="Borrell J.S."/>
        </authorList>
    </citation>
    <scope>NUCLEOTIDE SEQUENCE [LARGE SCALE GENOMIC DNA]</scope>
    <source>
        <strain evidence="2">cv. Maze</strain>
        <tissue evidence="1">Seeds</tissue>
    </source>
</reference>
<dbReference type="EMBL" id="JAQQAF010000006">
    <property type="protein sequence ID" value="KAJ8475733.1"/>
    <property type="molecule type" value="Genomic_DNA"/>
</dbReference>
<keyword evidence="2" id="KW-1185">Reference proteome</keyword>
<gene>
    <name evidence="1" type="ORF">OPV22_019460</name>
</gene>
<dbReference type="Proteomes" id="UP001222027">
    <property type="component" value="Unassembled WGS sequence"/>
</dbReference>
<organism evidence="1 2">
    <name type="scientific">Ensete ventricosum</name>
    <name type="common">Abyssinian banana</name>
    <name type="synonym">Musa ensete</name>
    <dbReference type="NCBI Taxonomy" id="4639"/>
    <lineage>
        <taxon>Eukaryota</taxon>
        <taxon>Viridiplantae</taxon>
        <taxon>Streptophyta</taxon>
        <taxon>Embryophyta</taxon>
        <taxon>Tracheophyta</taxon>
        <taxon>Spermatophyta</taxon>
        <taxon>Magnoliopsida</taxon>
        <taxon>Liliopsida</taxon>
        <taxon>Zingiberales</taxon>
        <taxon>Musaceae</taxon>
        <taxon>Ensete</taxon>
    </lineage>
</organism>
<accession>A0AAV8QHV2</accession>
<comment type="caution">
    <text evidence="1">The sequence shown here is derived from an EMBL/GenBank/DDBJ whole genome shotgun (WGS) entry which is preliminary data.</text>
</comment>
<protein>
    <submittedName>
        <fullName evidence="1">Uncharacterized protein</fullName>
    </submittedName>
</protein>
<name>A0AAV8QHV2_ENSVE</name>